<name>A0A6H0XU56_9PEZI</name>
<evidence type="ECO:0000313" key="3">
    <source>
        <dbReference type="Proteomes" id="UP000503462"/>
    </source>
</evidence>
<dbReference type="InterPro" id="IPR009571">
    <property type="entry name" value="SUR7/Rim9-like_fungi"/>
</dbReference>
<dbReference type="PANTHER" id="PTHR28019">
    <property type="entry name" value="CELL MEMBRANE PROTEIN YLR413W-RELATED"/>
    <property type="match status" value="1"/>
</dbReference>
<dbReference type="Pfam" id="PF06687">
    <property type="entry name" value="SUR7"/>
    <property type="match status" value="1"/>
</dbReference>
<feature type="transmembrane region" description="Helical" evidence="1">
    <location>
        <begin position="221"/>
        <end position="242"/>
    </location>
</feature>
<organism evidence="2 3">
    <name type="scientific">Peltaster fructicola</name>
    <dbReference type="NCBI Taxonomy" id="286661"/>
    <lineage>
        <taxon>Eukaryota</taxon>
        <taxon>Fungi</taxon>
        <taxon>Dikarya</taxon>
        <taxon>Ascomycota</taxon>
        <taxon>Pezizomycotina</taxon>
        <taxon>Dothideomycetes</taxon>
        <taxon>Dothideomycetes incertae sedis</taxon>
        <taxon>Peltaster</taxon>
    </lineage>
</organism>
<dbReference type="GO" id="GO:0005886">
    <property type="term" value="C:plasma membrane"/>
    <property type="evidence" value="ECO:0007669"/>
    <property type="project" value="InterPro"/>
</dbReference>
<reference evidence="2 3" key="1">
    <citation type="journal article" date="2016" name="Sci. Rep.">
        <title>Peltaster fructicola genome reveals evolution from an invasive phytopathogen to an ectophytic parasite.</title>
        <authorList>
            <person name="Xu C."/>
            <person name="Chen H."/>
            <person name="Gleason M.L."/>
            <person name="Xu J.R."/>
            <person name="Liu H."/>
            <person name="Zhang R."/>
            <person name="Sun G."/>
        </authorList>
    </citation>
    <scope>NUCLEOTIDE SEQUENCE [LARGE SCALE GENOMIC DNA]</scope>
    <source>
        <strain evidence="2 3">LNHT1506</strain>
    </source>
</reference>
<evidence type="ECO:0000313" key="2">
    <source>
        <dbReference type="EMBL" id="QIW98200.1"/>
    </source>
</evidence>
<proteinExistence type="predicted"/>
<dbReference type="GO" id="GO:0051285">
    <property type="term" value="C:cell cortex of cell tip"/>
    <property type="evidence" value="ECO:0007669"/>
    <property type="project" value="TreeGrafter"/>
</dbReference>
<protein>
    <submittedName>
        <fullName evidence="2">Uncharacterized protein</fullName>
    </submittedName>
</protein>
<accession>A0A6H0XU56</accession>
<dbReference type="EMBL" id="CP051140">
    <property type="protein sequence ID" value="QIW98200.1"/>
    <property type="molecule type" value="Genomic_DNA"/>
</dbReference>
<dbReference type="AlphaFoldDB" id="A0A6H0XU56"/>
<dbReference type="GO" id="GO:0031505">
    <property type="term" value="P:fungal-type cell wall organization"/>
    <property type="evidence" value="ECO:0007669"/>
    <property type="project" value="TreeGrafter"/>
</dbReference>
<keyword evidence="3" id="KW-1185">Reference proteome</keyword>
<dbReference type="Proteomes" id="UP000503462">
    <property type="component" value="Chromosome 2"/>
</dbReference>
<dbReference type="PANTHER" id="PTHR28019:SF7">
    <property type="entry name" value="SUR7 PROTEIN"/>
    <property type="match status" value="1"/>
</dbReference>
<sequence length="315" mass="35027">MRFLAILPIVLSAVALILTFLCVFAGNTTGFMEDYALITLNTSRFGENIVNLTSSSSSSDSSNVLQNIWNDITNTVSQDINDEINAVAKELGLRDFYSLHSLTYCEGYYEPGAIPNATLSRSQIWQNTTWCSARTALFTWDPRQEIQKQLNASGAGYIDITKLNWPTQLDDNIHDIQTTFKAAFVIYCIAIALFFIAFITAVLSIFFLGRIWTMVNIAVDTLSFIAVLIASALITAVMQQGAKNINGYGEEVGIEAYYSSKFLAITWVATGLAFVASCVWCVDCCIGRRDKRDRRSKRLNSYEDGHHLADTKAFS</sequence>
<evidence type="ECO:0000256" key="1">
    <source>
        <dbReference type="SAM" id="Phobius"/>
    </source>
</evidence>
<keyword evidence="1" id="KW-0812">Transmembrane</keyword>
<feature type="transmembrane region" description="Helical" evidence="1">
    <location>
        <begin position="262"/>
        <end position="286"/>
    </location>
</feature>
<dbReference type="InterPro" id="IPR052413">
    <property type="entry name" value="SUR7_domain"/>
</dbReference>
<keyword evidence="1" id="KW-1133">Transmembrane helix</keyword>
<gene>
    <name evidence="2" type="ORF">AMS68_003718</name>
</gene>
<feature type="transmembrane region" description="Helical" evidence="1">
    <location>
        <begin position="184"/>
        <end position="209"/>
    </location>
</feature>
<keyword evidence="1" id="KW-0472">Membrane</keyword>
<dbReference type="OrthoDB" id="4159154at2759"/>